<keyword evidence="1" id="KW-1133">Transmembrane helix</keyword>
<dbReference type="GO" id="GO:0005886">
    <property type="term" value="C:plasma membrane"/>
    <property type="evidence" value="ECO:0007669"/>
    <property type="project" value="TreeGrafter"/>
</dbReference>
<gene>
    <name evidence="2" type="ORF">MNBD_GAMMA09-2628</name>
</gene>
<keyword evidence="1" id="KW-0472">Membrane</keyword>
<dbReference type="PIRSF" id="PIRSF005610">
    <property type="entry name" value="SirB"/>
    <property type="match status" value="1"/>
</dbReference>
<dbReference type="InterPro" id="IPR007360">
    <property type="entry name" value="SirB"/>
</dbReference>
<protein>
    <recommendedName>
        <fullName evidence="3">Regulator SirB</fullName>
    </recommendedName>
</protein>
<dbReference type="PANTHER" id="PTHR39594">
    <property type="entry name" value="PROTEIN YCHQ"/>
    <property type="match status" value="1"/>
</dbReference>
<name>A0A3B0XW52_9ZZZZ</name>
<proteinExistence type="predicted"/>
<organism evidence="2">
    <name type="scientific">hydrothermal vent metagenome</name>
    <dbReference type="NCBI Taxonomy" id="652676"/>
    <lineage>
        <taxon>unclassified sequences</taxon>
        <taxon>metagenomes</taxon>
        <taxon>ecological metagenomes</taxon>
    </lineage>
</organism>
<dbReference type="EMBL" id="UOFI01000095">
    <property type="protein sequence ID" value="VAW67362.1"/>
    <property type="molecule type" value="Genomic_DNA"/>
</dbReference>
<accession>A0A3B0XW52</accession>
<dbReference type="PANTHER" id="PTHR39594:SF1">
    <property type="entry name" value="PROTEIN YCHQ"/>
    <property type="match status" value="1"/>
</dbReference>
<evidence type="ECO:0008006" key="3">
    <source>
        <dbReference type="Google" id="ProtNLM"/>
    </source>
</evidence>
<dbReference type="Pfam" id="PF04247">
    <property type="entry name" value="SirB"/>
    <property type="match status" value="1"/>
</dbReference>
<evidence type="ECO:0000256" key="1">
    <source>
        <dbReference type="SAM" id="Phobius"/>
    </source>
</evidence>
<feature type="transmembrane region" description="Helical" evidence="1">
    <location>
        <begin position="73"/>
        <end position="91"/>
    </location>
</feature>
<sequence length="130" mass="14553">MLIVEWLKTVHVTCVILSFSGFLIRGLWVLAESDKLENNWVRRVPHVIDTVLLGSALLMLYTRQISVLDNDWLMAKIGALLIYILLGVLALKPGRKKNIRVAAWLSGMCVFGYIVSVALSKSPGGFLNWL</sequence>
<reference evidence="2" key="1">
    <citation type="submission" date="2018-06" db="EMBL/GenBank/DDBJ databases">
        <authorList>
            <person name="Zhirakovskaya E."/>
        </authorList>
    </citation>
    <scope>NUCLEOTIDE SEQUENCE</scope>
</reference>
<feature type="transmembrane region" description="Helical" evidence="1">
    <location>
        <begin position="103"/>
        <end position="120"/>
    </location>
</feature>
<dbReference type="AlphaFoldDB" id="A0A3B0XW52"/>
<feature type="transmembrane region" description="Helical" evidence="1">
    <location>
        <begin position="6"/>
        <end position="31"/>
    </location>
</feature>
<keyword evidence="1" id="KW-0812">Transmembrane</keyword>
<evidence type="ECO:0000313" key="2">
    <source>
        <dbReference type="EMBL" id="VAW67362.1"/>
    </source>
</evidence>